<feature type="signal peptide" evidence="2">
    <location>
        <begin position="1"/>
        <end position="29"/>
    </location>
</feature>
<sequence length="661" mass="72523">MSARKPLRFSPTYLSLALSLCLIHPTSWADSIRKVTLSTAGLADIVRQLDLPEKGPLSFTVPLDQVNDVLKTLMVTDGKNQISSITLTGLAPLDSSFSGMPFNAESLSSIATLAEHLRGVRVRANSNGRSLEGKVLGVETQHNGQTSETVLSLLVNEGEVHTLRLAADSSLQVLDPKVQAQLQQASVILAQQTNDNQRAINVNLEQPQGSVVELNYLIAAPVWKTTYRLLIEKEKTRLQAWAVLENTTGQDWNQIQLSLNSGAPVLFQQALLQQYWHDRPYLPIAVGSSEAPEADRQQVMFDSAVAPAPAMAAGAAHQERQKNAMAARSKSIVRNYEAPSLATALSQESQTQVQFTIADPVTVPQGQTVSVPIIDSSLQAERVSVYRQGQSSSHPTAAIYLNNTLDSSLPPGIMTVFDAQTGHVGDAELAGLPTGESRLIYFAQNNKIHIRQEQQERHEILHTKVSDGVAKTAWQQSIDLRFDIKGAQDQASVVVLELPRRSGWEFSSDAKVETTQQSYRLRVPVPAGATKQVLATFSRTEAQSLRLDDIDDNTLQAWSQAKLNDELSKALPELLRLHAKVQAAHAVYTQAQTQLEEASAEQLRIRENLTAVSEQSNLGQRFTEQLASQEDLILAARQELQQARETWQSARAQFQQALAAL</sequence>
<accession>A0ABT8EIG7</accession>
<protein>
    <submittedName>
        <fullName evidence="4">DUF4139 domain-containing protein</fullName>
    </submittedName>
</protein>
<proteinExistence type="predicted"/>
<keyword evidence="5" id="KW-1185">Reference proteome</keyword>
<reference evidence="4" key="1">
    <citation type="submission" date="2021-11" db="EMBL/GenBank/DDBJ databases">
        <title>Draft genome sequence of Alcaligenes endophyticus type strain CCUG 75668T.</title>
        <authorList>
            <person name="Salva-Serra F."/>
            <person name="Duran R.E."/>
            <person name="Seeger M."/>
            <person name="Moore E.R.B."/>
            <person name="Jaen-Luchoro D."/>
        </authorList>
    </citation>
    <scope>NUCLEOTIDE SEQUENCE</scope>
    <source>
        <strain evidence="4">CCUG 75668</strain>
    </source>
</reference>
<keyword evidence="2" id="KW-0732">Signal</keyword>
<dbReference type="RefSeq" id="WP_266124929.1">
    <property type="nucleotide sequence ID" value="NZ_JAJHNU010000001.1"/>
</dbReference>
<evidence type="ECO:0000313" key="4">
    <source>
        <dbReference type="EMBL" id="MDN4121080.1"/>
    </source>
</evidence>
<name>A0ABT8EIG7_9BURK</name>
<dbReference type="PANTHER" id="PTHR31005:SF8">
    <property type="entry name" value="DUF4139 DOMAIN-CONTAINING PROTEIN"/>
    <property type="match status" value="1"/>
</dbReference>
<comment type="caution">
    <text evidence="4">The sequence shown here is derived from an EMBL/GenBank/DDBJ whole genome shotgun (WGS) entry which is preliminary data.</text>
</comment>
<dbReference type="InterPro" id="IPR011935">
    <property type="entry name" value="CHP02231"/>
</dbReference>
<dbReference type="Pfam" id="PF13598">
    <property type="entry name" value="DUF4139"/>
    <property type="match status" value="1"/>
</dbReference>
<evidence type="ECO:0000256" key="2">
    <source>
        <dbReference type="SAM" id="SignalP"/>
    </source>
</evidence>
<feature type="chain" id="PRO_5046981544" evidence="2">
    <location>
        <begin position="30"/>
        <end position="661"/>
    </location>
</feature>
<evidence type="ECO:0000259" key="3">
    <source>
        <dbReference type="Pfam" id="PF13598"/>
    </source>
</evidence>
<dbReference type="InterPro" id="IPR037291">
    <property type="entry name" value="DUF4139"/>
</dbReference>
<gene>
    <name evidence="4" type="ORF">LMS43_07245</name>
</gene>
<evidence type="ECO:0000256" key="1">
    <source>
        <dbReference type="SAM" id="Coils"/>
    </source>
</evidence>
<dbReference type="EMBL" id="JAJHNU010000001">
    <property type="protein sequence ID" value="MDN4121080.1"/>
    <property type="molecule type" value="Genomic_DNA"/>
</dbReference>
<feature type="domain" description="DUF4139" evidence="3">
    <location>
        <begin position="212"/>
        <end position="534"/>
    </location>
</feature>
<dbReference type="PANTHER" id="PTHR31005">
    <property type="entry name" value="DUF4139 DOMAIN-CONTAINING PROTEIN"/>
    <property type="match status" value="1"/>
</dbReference>
<keyword evidence="1" id="KW-0175">Coiled coil</keyword>
<dbReference type="Proteomes" id="UP001168613">
    <property type="component" value="Unassembled WGS sequence"/>
</dbReference>
<feature type="coiled-coil region" evidence="1">
    <location>
        <begin position="581"/>
        <end position="657"/>
    </location>
</feature>
<organism evidence="4 5">
    <name type="scientific">Alcaligenes endophyticus</name>
    <dbReference type="NCBI Taxonomy" id="1929088"/>
    <lineage>
        <taxon>Bacteria</taxon>
        <taxon>Pseudomonadati</taxon>
        <taxon>Pseudomonadota</taxon>
        <taxon>Betaproteobacteria</taxon>
        <taxon>Burkholderiales</taxon>
        <taxon>Alcaligenaceae</taxon>
        <taxon>Alcaligenes</taxon>
    </lineage>
</organism>
<evidence type="ECO:0000313" key="5">
    <source>
        <dbReference type="Proteomes" id="UP001168613"/>
    </source>
</evidence>